<proteinExistence type="predicted"/>
<sequence length="61" mass="7011">MDEQETKFLCKLNVMLLDIEQAYEAEKDPLTRCELAKGYLEIGKYLKSMGFITPTNFSKSS</sequence>
<gene>
    <name evidence="1" type="ORF">ERS132525_01144</name>
</gene>
<dbReference type="EMBL" id="FILR01000010">
    <property type="protein sequence ID" value="CYX52837.1"/>
    <property type="molecule type" value="Genomic_DNA"/>
</dbReference>
<accession>A0AB33UA79</accession>
<protein>
    <submittedName>
        <fullName evidence="1">Uncharacterized protein</fullName>
    </submittedName>
</protein>
<comment type="caution">
    <text evidence="1">The sequence shown here is derived from an EMBL/GenBank/DDBJ whole genome shotgun (WGS) entry which is preliminary data.</text>
</comment>
<evidence type="ECO:0000313" key="2">
    <source>
        <dbReference type="Proteomes" id="UP000071601"/>
    </source>
</evidence>
<organism evidence="1 2">
    <name type="scientific">Streptococcus suis</name>
    <dbReference type="NCBI Taxonomy" id="1307"/>
    <lineage>
        <taxon>Bacteria</taxon>
        <taxon>Bacillati</taxon>
        <taxon>Bacillota</taxon>
        <taxon>Bacilli</taxon>
        <taxon>Lactobacillales</taxon>
        <taxon>Streptococcaceae</taxon>
        <taxon>Streptococcus</taxon>
    </lineage>
</organism>
<dbReference type="RefSeq" id="WP_029178374.1">
    <property type="nucleotide sequence ID" value="NZ_CEGZ01000015.1"/>
</dbReference>
<dbReference type="Proteomes" id="UP000071601">
    <property type="component" value="Unassembled WGS sequence"/>
</dbReference>
<dbReference type="AlphaFoldDB" id="A0AB33UA79"/>
<name>A0AB33UA79_STRSU</name>
<reference evidence="1 2" key="1">
    <citation type="submission" date="2016-02" db="EMBL/GenBank/DDBJ databases">
        <authorList>
            <consortium name="Pathogen Informatics"/>
        </authorList>
    </citation>
    <scope>NUCLEOTIDE SEQUENCE [LARGE SCALE GENOMIC DNA]</scope>
    <source>
        <strain evidence="1 2">SS985</strain>
    </source>
</reference>
<evidence type="ECO:0000313" key="1">
    <source>
        <dbReference type="EMBL" id="CYX52837.1"/>
    </source>
</evidence>